<feature type="region of interest" description="Disordered" evidence="1">
    <location>
        <begin position="57"/>
        <end position="76"/>
    </location>
</feature>
<comment type="caution">
    <text evidence="2">The sequence shown here is derived from an EMBL/GenBank/DDBJ whole genome shotgun (WGS) entry which is preliminary data.</text>
</comment>
<reference evidence="2" key="2">
    <citation type="submission" date="2021-08" db="EMBL/GenBank/DDBJ databases">
        <authorList>
            <person name="Tani A."/>
            <person name="Ola A."/>
            <person name="Ogura Y."/>
            <person name="Katsura K."/>
            <person name="Hayashi T."/>
        </authorList>
    </citation>
    <scope>NUCLEOTIDE SEQUENCE</scope>
    <source>
        <strain evidence="2">DSM 14458</strain>
    </source>
</reference>
<dbReference type="Proteomes" id="UP001055093">
    <property type="component" value="Unassembled WGS sequence"/>
</dbReference>
<proteinExistence type="predicted"/>
<evidence type="ECO:0000313" key="2">
    <source>
        <dbReference type="EMBL" id="GJE78641.1"/>
    </source>
</evidence>
<evidence type="ECO:0000256" key="1">
    <source>
        <dbReference type="SAM" id="MobiDB-lite"/>
    </source>
</evidence>
<dbReference type="EMBL" id="BPRE01000033">
    <property type="protein sequence ID" value="GJE78641.1"/>
    <property type="molecule type" value="Genomic_DNA"/>
</dbReference>
<protein>
    <submittedName>
        <fullName evidence="2">Uncharacterized protein</fullName>
    </submittedName>
</protein>
<name>A0ABQ4V217_9HYPH</name>
<reference evidence="2" key="1">
    <citation type="journal article" date="2021" name="Front. Microbiol.">
        <title>Comprehensive Comparative Genomics and Phenotyping of Methylobacterium Species.</title>
        <authorList>
            <person name="Alessa O."/>
            <person name="Ogura Y."/>
            <person name="Fujitani Y."/>
            <person name="Takami H."/>
            <person name="Hayashi T."/>
            <person name="Sahin N."/>
            <person name="Tani A."/>
        </authorList>
    </citation>
    <scope>NUCLEOTIDE SEQUENCE</scope>
    <source>
        <strain evidence="2">DSM 14458</strain>
    </source>
</reference>
<accession>A0ABQ4V217</accession>
<gene>
    <name evidence="2" type="ORF">BGCPKDLD_5259</name>
</gene>
<keyword evidence="3" id="KW-1185">Reference proteome</keyword>
<evidence type="ECO:0000313" key="3">
    <source>
        <dbReference type="Proteomes" id="UP001055093"/>
    </source>
</evidence>
<sequence>MLRESIPSPAPVPAPLDEILEAFAYHGIRPTRLNVLAAALDAGHPPDFAVTLADEADRRNIDGQQRTPTAAHSHHS</sequence>
<organism evidence="2 3">
    <name type="scientific">Methylorubrum suomiense</name>
    <dbReference type="NCBI Taxonomy" id="144191"/>
    <lineage>
        <taxon>Bacteria</taxon>
        <taxon>Pseudomonadati</taxon>
        <taxon>Pseudomonadota</taxon>
        <taxon>Alphaproteobacteria</taxon>
        <taxon>Hyphomicrobiales</taxon>
        <taxon>Methylobacteriaceae</taxon>
        <taxon>Methylorubrum</taxon>
    </lineage>
</organism>